<dbReference type="EMBL" id="ML979134">
    <property type="protein sequence ID" value="KAF1917524.1"/>
    <property type="molecule type" value="Genomic_DNA"/>
</dbReference>
<feature type="region of interest" description="Disordered" evidence="1">
    <location>
        <begin position="244"/>
        <end position="263"/>
    </location>
</feature>
<feature type="signal peptide" evidence="2">
    <location>
        <begin position="1"/>
        <end position="17"/>
    </location>
</feature>
<name>A0A6A5QSJ2_AMPQU</name>
<feature type="region of interest" description="Disordered" evidence="1">
    <location>
        <begin position="57"/>
        <end position="76"/>
    </location>
</feature>
<evidence type="ECO:0000313" key="4">
    <source>
        <dbReference type="Proteomes" id="UP000800096"/>
    </source>
</evidence>
<reference evidence="3" key="1">
    <citation type="journal article" date="2020" name="Stud. Mycol.">
        <title>101 Dothideomycetes genomes: a test case for predicting lifestyles and emergence of pathogens.</title>
        <authorList>
            <person name="Haridas S."/>
            <person name="Albert R."/>
            <person name="Binder M."/>
            <person name="Bloem J."/>
            <person name="Labutti K."/>
            <person name="Salamov A."/>
            <person name="Andreopoulos B."/>
            <person name="Baker S."/>
            <person name="Barry K."/>
            <person name="Bills G."/>
            <person name="Bluhm B."/>
            <person name="Cannon C."/>
            <person name="Castanera R."/>
            <person name="Culley D."/>
            <person name="Daum C."/>
            <person name="Ezra D."/>
            <person name="Gonzalez J."/>
            <person name="Henrissat B."/>
            <person name="Kuo A."/>
            <person name="Liang C."/>
            <person name="Lipzen A."/>
            <person name="Lutzoni F."/>
            <person name="Magnuson J."/>
            <person name="Mondo S."/>
            <person name="Nolan M."/>
            <person name="Ohm R."/>
            <person name="Pangilinan J."/>
            <person name="Park H.-J."/>
            <person name="Ramirez L."/>
            <person name="Alfaro M."/>
            <person name="Sun H."/>
            <person name="Tritt A."/>
            <person name="Yoshinaga Y."/>
            <person name="Zwiers L.-H."/>
            <person name="Turgeon B."/>
            <person name="Goodwin S."/>
            <person name="Spatafora J."/>
            <person name="Crous P."/>
            <person name="Grigoriev I."/>
        </authorList>
    </citation>
    <scope>NUCLEOTIDE SEQUENCE</scope>
    <source>
        <strain evidence="3">HMLAC05119</strain>
    </source>
</reference>
<proteinExistence type="predicted"/>
<feature type="chain" id="PRO_5025417725" evidence="2">
    <location>
        <begin position="18"/>
        <end position="352"/>
    </location>
</feature>
<accession>A0A6A5QSJ2</accession>
<sequence>MKLLLSVYILFIWISLASIIYHPIPHASLIASPECIATISGCNHSNFHARDRLLKRSTRQKCSPPQPSRRDKPVLPNRSINNATLWRRVMTLPTDSNHVGGIEGFVMRETGEAISTVWDVEYTGPDGESSPQGINNALFDDFKTARSFSATHLQGCTMLVVISRKGVYIGHYWESIAFAPDDVQRFYVDDRKATDEEMLQLSVLDGLEKGIPGRTGSEKFQMSLTRFASILADEHVKAYLIRPRKSHQQDQDEETDPNHTVAPELMGYPEQWKKMKDTVTRILPKIGEDGRWVEVIYDATSDEGTLEETSRGRVLFKFDPDQKSARRTEKKTRLAILWSEQREIHRDEWKET</sequence>
<gene>
    <name evidence="3" type="ORF">BDU57DRAFT_513823</name>
</gene>
<dbReference type="Proteomes" id="UP000800096">
    <property type="component" value="Unassembled WGS sequence"/>
</dbReference>
<keyword evidence="4" id="KW-1185">Reference proteome</keyword>
<evidence type="ECO:0000256" key="2">
    <source>
        <dbReference type="SAM" id="SignalP"/>
    </source>
</evidence>
<protein>
    <submittedName>
        <fullName evidence="3">Uncharacterized protein</fullName>
    </submittedName>
</protein>
<dbReference type="AlphaFoldDB" id="A0A6A5QSJ2"/>
<keyword evidence="2" id="KW-0732">Signal</keyword>
<dbReference type="OrthoDB" id="3886018at2759"/>
<organism evidence="3 4">
    <name type="scientific">Ampelomyces quisqualis</name>
    <name type="common">Powdery mildew agent</name>
    <dbReference type="NCBI Taxonomy" id="50730"/>
    <lineage>
        <taxon>Eukaryota</taxon>
        <taxon>Fungi</taxon>
        <taxon>Dikarya</taxon>
        <taxon>Ascomycota</taxon>
        <taxon>Pezizomycotina</taxon>
        <taxon>Dothideomycetes</taxon>
        <taxon>Pleosporomycetidae</taxon>
        <taxon>Pleosporales</taxon>
        <taxon>Pleosporineae</taxon>
        <taxon>Phaeosphaeriaceae</taxon>
        <taxon>Ampelomyces</taxon>
    </lineage>
</organism>
<evidence type="ECO:0000313" key="3">
    <source>
        <dbReference type="EMBL" id="KAF1917524.1"/>
    </source>
</evidence>
<evidence type="ECO:0000256" key="1">
    <source>
        <dbReference type="SAM" id="MobiDB-lite"/>
    </source>
</evidence>